<keyword evidence="4 7" id="KW-0812">Transmembrane</keyword>
<dbReference type="PANTHER" id="PTHR34582:SF6">
    <property type="entry name" value="UPF0702 TRANSMEMBRANE PROTEIN YCAP"/>
    <property type="match status" value="1"/>
</dbReference>
<evidence type="ECO:0000313" key="9">
    <source>
        <dbReference type="EMBL" id="CAA9556465.1"/>
    </source>
</evidence>
<evidence type="ECO:0000256" key="2">
    <source>
        <dbReference type="ARBA" id="ARBA00006448"/>
    </source>
</evidence>
<evidence type="ECO:0000256" key="3">
    <source>
        <dbReference type="ARBA" id="ARBA00022475"/>
    </source>
</evidence>
<dbReference type="Gene3D" id="3.30.240.20">
    <property type="entry name" value="bsu07140 like domains"/>
    <property type="match status" value="1"/>
</dbReference>
<dbReference type="Pfam" id="PF04239">
    <property type="entry name" value="DUF421"/>
    <property type="match status" value="1"/>
</dbReference>
<feature type="domain" description="YetF C-terminal" evidence="8">
    <location>
        <begin position="101"/>
        <end position="163"/>
    </location>
</feature>
<keyword evidence="6 7" id="KW-0472">Membrane</keyword>
<evidence type="ECO:0000259" key="8">
    <source>
        <dbReference type="Pfam" id="PF04239"/>
    </source>
</evidence>
<comment type="subcellular location">
    <subcellularLocation>
        <location evidence="1">Cell membrane</location>
        <topology evidence="1">Multi-pass membrane protein</topology>
    </subcellularLocation>
</comment>
<keyword evidence="5 7" id="KW-1133">Transmembrane helix</keyword>
<sequence length="176" mass="19467">MDWLVGADWDRILVPTTPLLEIVLRGSLVYLALFGLLRLVLKREAGGLGVADLLVVVLLADAAQNALVDDYTSIPDGLLLVATLVFWCHALNWLGYRFPGAERVLRPDPLPLVRDGRLLRRNLRRELLTENELMSQLRLQGVDRLAEVKQACMEADGRISVVVAGPTPALPERRAG</sequence>
<feature type="transmembrane region" description="Helical" evidence="7">
    <location>
        <begin position="22"/>
        <end position="41"/>
    </location>
</feature>
<evidence type="ECO:0000256" key="1">
    <source>
        <dbReference type="ARBA" id="ARBA00004651"/>
    </source>
</evidence>
<dbReference type="InterPro" id="IPR023090">
    <property type="entry name" value="UPF0702_alpha/beta_dom_sf"/>
</dbReference>
<dbReference type="GO" id="GO:0005886">
    <property type="term" value="C:plasma membrane"/>
    <property type="evidence" value="ECO:0007669"/>
    <property type="project" value="UniProtKB-SubCell"/>
</dbReference>
<evidence type="ECO:0000256" key="4">
    <source>
        <dbReference type="ARBA" id="ARBA00022692"/>
    </source>
</evidence>
<evidence type="ECO:0000256" key="6">
    <source>
        <dbReference type="ARBA" id="ARBA00023136"/>
    </source>
</evidence>
<dbReference type="EMBL" id="CADCWL010000055">
    <property type="protein sequence ID" value="CAA9556465.1"/>
    <property type="molecule type" value="Genomic_DNA"/>
</dbReference>
<evidence type="ECO:0000256" key="7">
    <source>
        <dbReference type="SAM" id="Phobius"/>
    </source>
</evidence>
<name>A0A6J4UPW2_9BACT</name>
<proteinExistence type="inferred from homology"/>
<comment type="similarity">
    <text evidence="2">Belongs to the UPF0702 family.</text>
</comment>
<reference evidence="9" key="1">
    <citation type="submission" date="2020-02" db="EMBL/GenBank/DDBJ databases">
        <authorList>
            <person name="Meier V. D."/>
        </authorList>
    </citation>
    <scope>NUCLEOTIDE SEQUENCE</scope>
    <source>
        <strain evidence="9">AVDCRST_MAG19</strain>
    </source>
</reference>
<feature type="transmembrane region" description="Helical" evidence="7">
    <location>
        <begin position="48"/>
        <end position="66"/>
    </location>
</feature>
<gene>
    <name evidence="9" type="ORF">AVDCRST_MAG19-1253</name>
</gene>
<evidence type="ECO:0000256" key="5">
    <source>
        <dbReference type="ARBA" id="ARBA00022989"/>
    </source>
</evidence>
<accession>A0A6J4UPW2</accession>
<organism evidence="9">
    <name type="scientific">uncultured Thermomicrobiales bacterium</name>
    <dbReference type="NCBI Taxonomy" id="1645740"/>
    <lineage>
        <taxon>Bacteria</taxon>
        <taxon>Pseudomonadati</taxon>
        <taxon>Thermomicrobiota</taxon>
        <taxon>Thermomicrobia</taxon>
        <taxon>Thermomicrobiales</taxon>
        <taxon>environmental samples</taxon>
    </lineage>
</organism>
<dbReference type="AlphaFoldDB" id="A0A6J4UPW2"/>
<protein>
    <recommendedName>
        <fullName evidence="8">YetF C-terminal domain-containing protein</fullName>
    </recommendedName>
</protein>
<feature type="transmembrane region" description="Helical" evidence="7">
    <location>
        <begin position="78"/>
        <end position="96"/>
    </location>
</feature>
<dbReference type="InterPro" id="IPR007353">
    <property type="entry name" value="DUF421"/>
</dbReference>
<dbReference type="PANTHER" id="PTHR34582">
    <property type="entry name" value="UPF0702 TRANSMEMBRANE PROTEIN YCAP"/>
    <property type="match status" value="1"/>
</dbReference>
<keyword evidence="3" id="KW-1003">Cell membrane</keyword>